<dbReference type="GO" id="GO:0003677">
    <property type="term" value="F:DNA binding"/>
    <property type="evidence" value="ECO:0007669"/>
    <property type="project" value="InterPro"/>
</dbReference>
<evidence type="ECO:0000313" key="4">
    <source>
        <dbReference type="Proteomes" id="UP000504606"/>
    </source>
</evidence>
<evidence type="ECO:0000256" key="2">
    <source>
        <dbReference type="SAM" id="MobiDB-lite"/>
    </source>
</evidence>
<dbReference type="GO" id="GO:0046982">
    <property type="term" value="F:protein heterodimerization activity"/>
    <property type="evidence" value="ECO:0007669"/>
    <property type="project" value="InterPro"/>
</dbReference>
<dbReference type="SMART" id="SM00428">
    <property type="entry name" value="H3"/>
    <property type="match status" value="1"/>
</dbReference>
<organism evidence="4 5">
    <name type="scientific">Frankliniella occidentalis</name>
    <name type="common">Western flower thrips</name>
    <name type="synonym">Euthrips occidentalis</name>
    <dbReference type="NCBI Taxonomy" id="133901"/>
    <lineage>
        <taxon>Eukaryota</taxon>
        <taxon>Metazoa</taxon>
        <taxon>Ecdysozoa</taxon>
        <taxon>Arthropoda</taxon>
        <taxon>Hexapoda</taxon>
        <taxon>Insecta</taxon>
        <taxon>Pterygota</taxon>
        <taxon>Neoptera</taxon>
        <taxon>Paraneoptera</taxon>
        <taxon>Thysanoptera</taxon>
        <taxon>Terebrantia</taxon>
        <taxon>Thripoidea</taxon>
        <taxon>Thripidae</taxon>
        <taxon>Frankliniella</taxon>
    </lineage>
</organism>
<dbReference type="RefSeq" id="XP_026288585.1">
    <property type="nucleotide sequence ID" value="XM_026432800.2"/>
</dbReference>
<sequence length="134" mass="15604">MSNKKQKHRVKAQQQKEESVKKSSSGGMSRRSYHFKNGSRALKEIKFLQRTTNLLIPKASFCRLVKEIINEMSHNQFRIQSLALSALQEAVEMYIVQFFEDSLLCSLHAKRVTLMVQDCCLMRRLRGPNEICNR</sequence>
<feature type="region of interest" description="Disordered" evidence="2">
    <location>
        <begin position="1"/>
        <end position="35"/>
    </location>
</feature>
<dbReference type="InterPro" id="IPR000164">
    <property type="entry name" value="Histone_H3/CENP-A"/>
</dbReference>
<dbReference type="SUPFAM" id="SSF47113">
    <property type="entry name" value="Histone-fold"/>
    <property type="match status" value="1"/>
</dbReference>
<dbReference type="Pfam" id="PF00125">
    <property type="entry name" value="Histone"/>
    <property type="match status" value="1"/>
</dbReference>
<proteinExistence type="inferred from homology"/>
<comment type="similarity">
    <text evidence="1">Belongs to the histone H3 family.</text>
</comment>
<dbReference type="GO" id="GO:0000786">
    <property type="term" value="C:nucleosome"/>
    <property type="evidence" value="ECO:0007669"/>
    <property type="project" value="InterPro"/>
</dbReference>
<gene>
    <name evidence="5" type="primary">LOC113213387</name>
</gene>
<dbReference type="Gene3D" id="1.10.20.10">
    <property type="entry name" value="Histone, subunit A"/>
    <property type="match status" value="1"/>
</dbReference>
<keyword evidence="4" id="KW-1185">Reference proteome</keyword>
<dbReference type="InterPro" id="IPR009072">
    <property type="entry name" value="Histone-fold"/>
</dbReference>
<dbReference type="InterPro" id="IPR007125">
    <property type="entry name" value="H2A/H2B/H3"/>
</dbReference>
<evidence type="ECO:0000256" key="1">
    <source>
        <dbReference type="ARBA" id="ARBA00010343"/>
    </source>
</evidence>
<dbReference type="AlphaFoldDB" id="A0A6J1TA81"/>
<dbReference type="PRINTS" id="PR00622">
    <property type="entry name" value="HISTONEH3"/>
</dbReference>
<dbReference type="KEGG" id="foc:113213387"/>
<dbReference type="GO" id="GO:0030527">
    <property type="term" value="F:structural constituent of chromatin"/>
    <property type="evidence" value="ECO:0007669"/>
    <property type="project" value="InterPro"/>
</dbReference>
<reference evidence="5" key="1">
    <citation type="submission" date="2025-08" db="UniProtKB">
        <authorList>
            <consortium name="RefSeq"/>
        </authorList>
    </citation>
    <scope>IDENTIFICATION</scope>
    <source>
        <tissue evidence="5">Whole organism</tissue>
    </source>
</reference>
<evidence type="ECO:0000313" key="5">
    <source>
        <dbReference type="RefSeq" id="XP_026288585.1"/>
    </source>
</evidence>
<dbReference type="PANTHER" id="PTHR45810">
    <property type="entry name" value="HISTONE H3.2"/>
    <property type="match status" value="1"/>
</dbReference>
<protein>
    <submittedName>
        <fullName evidence="5">Uncharacterized protein LOC113213387</fullName>
    </submittedName>
</protein>
<dbReference type="Proteomes" id="UP000504606">
    <property type="component" value="Unplaced"/>
</dbReference>
<dbReference type="OrthoDB" id="6499751at2759"/>
<name>A0A6J1TA81_FRAOC</name>
<accession>A0A6J1TA81</accession>
<feature type="domain" description="Core Histone H2A/H2B/H3" evidence="3">
    <location>
        <begin position="38"/>
        <end position="125"/>
    </location>
</feature>
<evidence type="ECO:0000259" key="3">
    <source>
        <dbReference type="Pfam" id="PF00125"/>
    </source>
</evidence>
<feature type="compositionally biased region" description="Basic residues" evidence="2">
    <location>
        <begin position="1"/>
        <end position="11"/>
    </location>
</feature>
<dbReference type="GeneID" id="113213387"/>
<dbReference type="CDD" id="cd22911">
    <property type="entry name" value="HFD_H3"/>
    <property type="match status" value="1"/>
</dbReference>